<accession>A0A1W7D432</accession>
<dbReference type="AlphaFoldDB" id="A0A1W7D432"/>
<reference evidence="1 2" key="1">
    <citation type="submission" date="2017-05" db="EMBL/GenBank/DDBJ databases">
        <title>Complete genome sequence of Streptomyces sp. SCSIO 03032 revealed the diverse biosynthetic pathways for its bioactive secondary metabolites.</title>
        <authorList>
            <person name="Ma L."/>
            <person name="Zhu Y."/>
            <person name="Zhang W."/>
            <person name="Zhang G."/>
            <person name="Tian X."/>
            <person name="Zhang S."/>
            <person name="Zhang C."/>
        </authorList>
    </citation>
    <scope>NUCLEOTIDE SEQUENCE [LARGE SCALE GENOMIC DNA]</scope>
    <source>
        <strain evidence="1 2">SCSIO 03032</strain>
    </source>
</reference>
<protein>
    <submittedName>
        <fullName evidence="1">Uncharacterized protein</fullName>
    </submittedName>
</protein>
<keyword evidence="2" id="KW-1185">Reference proteome</keyword>
<name>A0A1W7D432_9ACTN</name>
<organism evidence="1 2">
    <name type="scientific">Streptomyces marincola</name>
    <dbReference type="NCBI Taxonomy" id="2878388"/>
    <lineage>
        <taxon>Bacteria</taxon>
        <taxon>Bacillati</taxon>
        <taxon>Actinomycetota</taxon>
        <taxon>Actinomycetes</taxon>
        <taxon>Kitasatosporales</taxon>
        <taxon>Streptomycetaceae</taxon>
        <taxon>Streptomyces</taxon>
    </lineage>
</organism>
<dbReference type="KEGG" id="smao:CAG99_23155"/>
<evidence type="ECO:0000313" key="1">
    <source>
        <dbReference type="EMBL" id="ARQ71340.1"/>
    </source>
</evidence>
<evidence type="ECO:0000313" key="2">
    <source>
        <dbReference type="Proteomes" id="UP000194218"/>
    </source>
</evidence>
<dbReference type="EMBL" id="CP021121">
    <property type="protein sequence ID" value="ARQ71340.1"/>
    <property type="molecule type" value="Genomic_DNA"/>
</dbReference>
<dbReference type="OrthoDB" id="4291258at2"/>
<dbReference type="RefSeq" id="WP_086161182.1">
    <property type="nucleotide sequence ID" value="NZ_CP021121.1"/>
</dbReference>
<proteinExistence type="predicted"/>
<sequence>MDTQTGPARLDQRIESLRARLPAGQFILLMRVFNACLAGGSDVSRLHLTPQEQELFTPEVRGEIVALLGLALPGTHGTPLRAA</sequence>
<dbReference type="Proteomes" id="UP000194218">
    <property type="component" value="Chromosome"/>
</dbReference>
<gene>
    <name evidence="1" type="ORF">CAG99_23155</name>
</gene>